<name>A0A5N6YTM9_9EURO</name>
<dbReference type="Proteomes" id="UP000327118">
    <property type="component" value="Unassembled WGS sequence"/>
</dbReference>
<sequence length="112" mass="13403">MWKLTFKPVTELDTRRRMNRAHLNRKLLIASCRREEYDCNLPANVWTFGYQYLLVHMKSIVKCFMALDSGTVGKADCRRDGDLCAKQVVLFARLFFVIFIFFFIWVFFWGFL</sequence>
<accession>A0A5N6YTM9</accession>
<proteinExistence type="predicted"/>
<reference evidence="3" key="1">
    <citation type="submission" date="2019-04" db="EMBL/GenBank/DDBJ databases">
        <title>Friends and foes A comparative genomics studyof 23 Aspergillus species from section Flavi.</title>
        <authorList>
            <consortium name="DOE Joint Genome Institute"/>
            <person name="Kjaerbolling I."/>
            <person name="Vesth T."/>
            <person name="Frisvad J.C."/>
            <person name="Nybo J.L."/>
            <person name="Theobald S."/>
            <person name="Kildgaard S."/>
            <person name="Isbrandt T."/>
            <person name="Kuo A."/>
            <person name="Sato A."/>
            <person name="Lyhne E.K."/>
            <person name="Kogle M.E."/>
            <person name="Wiebenga A."/>
            <person name="Kun R.S."/>
            <person name="Lubbers R.J."/>
            <person name="Makela M.R."/>
            <person name="Barry K."/>
            <person name="Chovatia M."/>
            <person name="Clum A."/>
            <person name="Daum C."/>
            <person name="Haridas S."/>
            <person name="He G."/>
            <person name="LaButti K."/>
            <person name="Lipzen A."/>
            <person name="Mondo S."/>
            <person name="Riley R."/>
            <person name="Salamov A."/>
            <person name="Simmons B.A."/>
            <person name="Magnuson J.K."/>
            <person name="Henrissat B."/>
            <person name="Mortensen U.H."/>
            <person name="Larsen T.O."/>
            <person name="Devries R.P."/>
            <person name="Grigoriev I.V."/>
            <person name="Machida M."/>
            <person name="Baker S.E."/>
            <person name="Andersen M.R."/>
        </authorList>
    </citation>
    <scope>NUCLEOTIDE SEQUENCE [LARGE SCALE GENOMIC DNA]</scope>
    <source>
        <strain evidence="3">CBS 553.77</strain>
    </source>
</reference>
<evidence type="ECO:0000313" key="2">
    <source>
        <dbReference type="EMBL" id="KAE8348777.1"/>
    </source>
</evidence>
<protein>
    <recommendedName>
        <fullName evidence="4">Transmembrane protein</fullName>
    </recommendedName>
</protein>
<dbReference type="EMBL" id="ML739402">
    <property type="protein sequence ID" value="KAE8348777.1"/>
    <property type="molecule type" value="Genomic_DNA"/>
</dbReference>
<gene>
    <name evidence="2" type="ORF">BDV28DRAFT_142750</name>
</gene>
<evidence type="ECO:0000256" key="1">
    <source>
        <dbReference type="SAM" id="Phobius"/>
    </source>
</evidence>
<keyword evidence="1" id="KW-0472">Membrane</keyword>
<evidence type="ECO:0008006" key="4">
    <source>
        <dbReference type="Google" id="ProtNLM"/>
    </source>
</evidence>
<dbReference type="AlphaFoldDB" id="A0A5N6YTM9"/>
<organism evidence="2 3">
    <name type="scientific">Aspergillus coremiiformis</name>
    <dbReference type="NCBI Taxonomy" id="138285"/>
    <lineage>
        <taxon>Eukaryota</taxon>
        <taxon>Fungi</taxon>
        <taxon>Dikarya</taxon>
        <taxon>Ascomycota</taxon>
        <taxon>Pezizomycotina</taxon>
        <taxon>Eurotiomycetes</taxon>
        <taxon>Eurotiomycetidae</taxon>
        <taxon>Eurotiales</taxon>
        <taxon>Aspergillaceae</taxon>
        <taxon>Aspergillus</taxon>
        <taxon>Aspergillus subgen. Circumdati</taxon>
    </lineage>
</organism>
<evidence type="ECO:0000313" key="3">
    <source>
        <dbReference type="Proteomes" id="UP000327118"/>
    </source>
</evidence>
<keyword evidence="1" id="KW-0812">Transmembrane</keyword>
<feature type="transmembrane region" description="Helical" evidence="1">
    <location>
        <begin position="88"/>
        <end position="111"/>
    </location>
</feature>
<keyword evidence="3" id="KW-1185">Reference proteome</keyword>
<keyword evidence="1" id="KW-1133">Transmembrane helix</keyword>